<dbReference type="Proteomes" id="UP000198415">
    <property type="component" value="Unassembled WGS sequence"/>
</dbReference>
<keyword evidence="2" id="KW-0067">ATP-binding</keyword>
<evidence type="ECO:0000313" key="6">
    <source>
        <dbReference type="Proteomes" id="UP000198415"/>
    </source>
</evidence>
<evidence type="ECO:0000313" key="5">
    <source>
        <dbReference type="EMBL" id="SNR58596.1"/>
    </source>
</evidence>
<dbReference type="Pfam" id="PF09369">
    <property type="entry name" value="MZB"/>
    <property type="match status" value="1"/>
</dbReference>
<dbReference type="GO" id="GO:0004386">
    <property type="term" value="F:helicase activity"/>
    <property type="evidence" value="ECO:0007669"/>
    <property type="project" value="UniProtKB-KW"/>
</dbReference>
<protein>
    <submittedName>
        <fullName evidence="5">Helicase conserved C-terminal domain-containing protein</fullName>
    </submittedName>
</protein>
<dbReference type="PROSITE" id="PS51192">
    <property type="entry name" value="HELICASE_ATP_BIND_1"/>
    <property type="match status" value="1"/>
</dbReference>
<dbReference type="SUPFAM" id="SSF52540">
    <property type="entry name" value="P-loop containing nucleoside triphosphate hydrolases"/>
    <property type="match status" value="2"/>
</dbReference>
<dbReference type="GO" id="GO:0005524">
    <property type="term" value="F:ATP binding"/>
    <property type="evidence" value="ECO:0007669"/>
    <property type="project" value="UniProtKB-KW"/>
</dbReference>
<evidence type="ECO:0000256" key="1">
    <source>
        <dbReference type="ARBA" id="ARBA00022741"/>
    </source>
</evidence>
<evidence type="ECO:0000259" key="4">
    <source>
        <dbReference type="PROSITE" id="PS51194"/>
    </source>
</evidence>
<dbReference type="PROSITE" id="PS51194">
    <property type="entry name" value="HELICASE_CTER"/>
    <property type="match status" value="1"/>
</dbReference>
<dbReference type="InterPro" id="IPR011545">
    <property type="entry name" value="DEAD/DEAH_box_helicase_dom"/>
</dbReference>
<dbReference type="SMART" id="SM00490">
    <property type="entry name" value="HELICc"/>
    <property type="match status" value="1"/>
</dbReference>
<feature type="domain" description="Helicase ATP-binding" evidence="3">
    <location>
        <begin position="101"/>
        <end position="273"/>
    </location>
</feature>
<keyword evidence="1" id="KW-0547">Nucleotide-binding</keyword>
<dbReference type="EMBL" id="FZNR01000003">
    <property type="protein sequence ID" value="SNR58596.1"/>
    <property type="molecule type" value="Genomic_DNA"/>
</dbReference>
<feature type="domain" description="Helicase C-terminal" evidence="4">
    <location>
        <begin position="923"/>
        <end position="1073"/>
    </location>
</feature>
<dbReference type="InterPro" id="IPR014001">
    <property type="entry name" value="Helicase_ATP-bd"/>
</dbReference>
<organism evidence="5 6">
    <name type="scientific">Actinoplanes regularis</name>
    <dbReference type="NCBI Taxonomy" id="52697"/>
    <lineage>
        <taxon>Bacteria</taxon>
        <taxon>Bacillati</taxon>
        <taxon>Actinomycetota</taxon>
        <taxon>Actinomycetes</taxon>
        <taxon>Micromonosporales</taxon>
        <taxon>Micromonosporaceae</taxon>
        <taxon>Actinoplanes</taxon>
    </lineage>
</organism>
<dbReference type="InterPro" id="IPR052511">
    <property type="entry name" value="ATP-dep_Helicase"/>
</dbReference>
<dbReference type="InterPro" id="IPR018973">
    <property type="entry name" value="MZB"/>
</dbReference>
<dbReference type="OrthoDB" id="3197455at2"/>
<dbReference type="Pfam" id="PF00271">
    <property type="entry name" value="Helicase_C"/>
    <property type="match status" value="1"/>
</dbReference>
<dbReference type="PANTHER" id="PTHR47962:SF5">
    <property type="entry name" value="ATP-DEPENDENT HELICASE LHR-RELATED"/>
    <property type="match status" value="1"/>
</dbReference>
<dbReference type="GO" id="GO:0003677">
    <property type="term" value="F:DNA binding"/>
    <property type="evidence" value="ECO:0007669"/>
    <property type="project" value="TreeGrafter"/>
</dbReference>
<evidence type="ECO:0000259" key="3">
    <source>
        <dbReference type="PROSITE" id="PS51192"/>
    </source>
</evidence>
<keyword evidence="5" id="KW-0378">Hydrolase</keyword>
<dbReference type="SMART" id="SM00487">
    <property type="entry name" value="DEXDc"/>
    <property type="match status" value="1"/>
</dbReference>
<reference evidence="5 6" key="1">
    <citation type="submission" date="2017-06" db="EMBL/GenBank/DDBJ databases">
        <authorList>
            <person name="Kim H.J."/>
            <person name="Triplett B.A."/>
        </authorList>
    </citation>
    <scope>NUCLEOTIDE SEQUENCE [LARGE SCALE GENOMIC DNA]</scope>
    <source>
        <strain evidence="5 6">DSM 43151</strain>
    </source>
</reference>
<sequence length="1720" mass="190299">MDAFEVHRRLISDYRQFTEGFVDIQDSGIKAAVERESERGAQWPAPWLSLNPSFESGGRIDELTRTGVLHDECGRIFREKKNQEDAGTASIMLHRHQREAIEVARSRRSYVLTTGTGSGKSLSYIVPIVDRVLREGSGRGIRAIVVYPMNALANSQVEELRKFLSFGYGGQPPVTFERYTGQENATEHARILDDPPDILLTNYVMLELILTRPEERERLVTAAAGLQFLVLDELHTYRGRQGADVALLVRRVRDACQAHKTLQCVGTSATMSNGGTVSAQREDVADVASRIFGTTVESQDVIVETLIRTTTDRDADRSALAAAVRARGGAEDDDPVLKSGYDALRGDPLASWIEDEFGVEEREGRLIRRTPTTVDQAAKVLADLTKQLADRCGTAIRATLLAGSRAKHPDTGRPLFAFRLHQFLSKGGSVYVTAQSPRTRAVETDYQVVLPGAPERRLFPVAFCRECGQDYLLAQRFNKDGGTQFKARHGLKPVNDGQGYLFISDDREWPTDPIADGRLPSSWLQPSAAGHPVIPARRKDVPVRYRIGVDGSAEPSITIGDPADPRAVAAWIPGTFRFCLRCGVSYEQIRSSEYAKLVTLTTEGRSSAMTVVAASIVRALRAVPTGDLRRDARKLLTFVDNRQDASLQAGHFNDFALVVQLRAAMHQAAVDAEQAGDGGLDPLDLSAVVTLNLGLERRDYDAAPDAFDDRRAKRALRGVVEYRALRDLQRGWRLTLPNLEQCGLVVIDYPTLEPLARHDASWADKHQALVDAEPEQRVEIMRVLLDELRRVLAIDAEALSADFVDRLRRESRDHLTGLWALPETEPDPLIGTAFTGTGRMGGARNALYLSGHGTFGRWLRRPERFGRPLSTADADQIIIALFDVLHQQGVVARVVEAGQTGFRLKSSAMLLRPGTGESGAPDPLRRRFVADQRPRVVGFFRDLYRDTGHELAGLHAAEHTAQVRQEDRQERERLFRGTRDEDVRLPLLFCSPTMELGVDISSLNAVGMRNVPPTPANYAQRSGRAGRSGEPALVVTYCANGNSHDTYYFERSQLMVAGRVQPPRLDLANEDLIRSHVQAVWLAETKASLGRSMADILALDVAGYPLAADLASTLRNPDAVARATTIAASLLAPLEPVLDETVWWSSDWVPQVVADAVASFDRACGRWRDLYATADAERQAAVDLAADVTARKQDRDDADQRYREARQRIDLLLNQSDEKGQSDFYTYRYLASEGFLPGYSFPRLPLAAYVPGYRGRGNSWLQRPRFLAIREFGPGALIYHEGARYQVHRISLPRGGEGETSGQVVRTEARICASCGYHHPRRPGLDMCEGCGARLPDAWKNLLHMQSVITRRRERISSDEEERNRVGFELRTTYRFVPRGGRPGRLDAQVIDPDGNPVASLSYGDAAEVRVTNLGRLARRDKNIHGFWLDLVKGRWLNDKEANAVSDPDEDDLEDGFKDVKRKDRITPYVQDRRNIVVLQWADEVTGEQATTLQYALERGIEAVFQLEDAELASELLPDAESRGRVLLQEAAEGGAGVLRRLQAEIDAVARVADEALRIIHVDPETGEDKADACVRGCYRCLLSYGNQTVHELIDRRQVVDRLMTLAASTTYVPHDDAGSAASTAQPEPAGPVAALLKVIAEQGLRQPTQICTTIDGVPVDLVYLDGPLRSAVLMDYVPGSSPDTSPLLFDGWNIIRISPGEDLHAVVAAHPGVFGEETR</sequence>
<dbReference type="RefSeq" id="WP_089293078.1">
    <property type="nucleotide sequence ID" value="NZ_BOMU01000093.1"/>
</dbReference>
<name>A0A238XHV5_9ACTN</name>
<evidence type="ECO:0000256" key="2">
    <source>
        <dbReference type="ARBA" id="ARBA00022840"/>
    </source>
</evidence>
<dbReference type="InterPro" id="IPR001650">
    <property type="entry name" value="Helicase_C-like"/>
</dbReference>
<dbReference type="InterPro" id="IPR027417">
    <property type="entry name" value="P-loop_NTPase"/>
</dbReference>
<proteinExistence type="predicted"/>
<dbReference type="PANTHER" id="PTHR47962">
    <property type="entry name" value="ATP-DEPENDENT HELICASE LHR-RELATED-RELATED"/>
    <property type="match status" value="1"/>
</dbReference>
<dbReference type="CDD" id="cd17923">
    <property type="entry name" value="DEXHc_Hrq1-like"/>
    <property type="match status" value="1"/>
</dbReference>
<keyword evidence="5" id="KW-0347">Helicase</keyword>
<accession>A0A238XHV5</accession>
<keyword evidence="6" id="KW-1185">Reference proteome</keyword>
<dbReference type="Gene3D" id="3.40.50.300">
    <property type="entry name" value="P-loop containing nucleotide triphosphate hydrolases"/>
    <property type="match status" value="2"/>
</dbReference>
<dbReference type="Pfam" id="PF00270">
    <property type="entry name" value="DEAD"/>
    <property type="match status" value="1"/>
</dbReference>
<gene>
    <name evidence="5" type="ORF">SAMN06264365_103480</name>
</gene>
<dbReference type="GO" id="GO:0016887">
    <property type="term" value="F:ATP hydrolysis activity"/>
    <property type="evidence" value="ECO:0007669"/>
    <property type="project" value="TreeGrafter"/>
</dbReference>